<dbReference type="GO" id="GO:0050660">
    <property type="term" value="F:flavin adenine dinucleotide binding"/>
    <property type="evidence" value="ECO:0007669"/>
    <property type="project" value="InterPro"/>
</dbReference>
<evidence type="ECO:0000313" key="1">
    <source>
        <dbReference type="EMBL" id="OEL24627.1"/>
    </source>
</evidence>
<accession>A0A1E5VHP5</accession>
<evidence type="ECO:0008006" key="3">
    <source>
        <dbReference type="Google" id="ProtNLM"/>
    </source>
</evidence>
<dbReference type="InterPro" id="IPR016169">
    <property type="entry name" value="FAD-bd_PCMH_sub2"/>
</dbReference>
<dbReference type="EMBL" id="LWDX02039293">
    <property type="protein sequence ID" value="OEL24627.1"/>
    <property type="molecule type" value="Genomic_DNA"/>
</dbReference>
<name>A0A1E5VHP5_9POAL</name>
<dbReference type="SUPFAM" id="SSF56176">
    <property type="entry name" value="FAD-binding/transporter-associated domain-like"/>
    <property type="match status" value="1"/>
</dbReference>
<dbReference type="Gene3D" id="3.40.462.20">
    <property type="match status" value="1"/>
</dbReference>
<comment type="caution">
    <text evidence="1">The sequence shown here is derived from an EMBL/GenBank/DDBJ whole genome shotgun (WGS) entry which is preliminary data.</text>
</comment>
<dbReference type="STRING" id="888268.A0A1E5VHP5"/>
<dbReference type="Gene3D" id="3.30.465.10">
    <property type="match status" value="1"/>
</dbReference>
<dbReference type="InterPro" id="IPR036318">
    <property type="entry name" value="FAD-bd_PCMH-like_sf"/>
</dbReference>
<dbReference type="Proteomes" id="UP000095767">
    <property type="component" value="Unassembled WGS sequence"/>
</dbReference>
<organism evidence="1 2">
    <name type="scientific">Dichanthelium oligosanthes</name>
    <dbReference type="NCBI Taxonomy" id="888268"/>
    <lineage>
        <taxon>Eukaryota</taxon>
        <taxon>Viridiplantae</taxon>
        <taxon>Streptophyta</taxon>
        <taxon>Embryophyta</taxon>
        <taxon>Tracheophyta</taxon>
        <taxon>Spermatophyta</taxon>
        <taxon>Magnoliopsida</taxon>
        <taxon>Liliopsida</taxon>
        <taxon>Poales</taxon>
        <taxon>Poaceae</taxon>
        <taxon>PACMAD clade</taxon>
        <taxon>Panicoideae</taxon>
        <taxon>Panicodae</taxon>
        <taxon>Paniceae</taxon>
        <taxon>Dichantheliinae</taxon>
        <taxon>Dichanthelium</taxon>
    </lineage>
</organism>
<dbReference type="AlphaFoldDB" id="A0A1E5VHP5"/>
<proteinExistence type="predicted"/>
<sequence>MMRKHGLATDNVVDAVVVDAEGRLLDRAGMGEGLFWALRGGGGSSFGVLVSWTIHLVPVPRVMSAFTIRRLVRRGDQRQTQSTLRLLTRWQRVAHALPDDLFVKCEGDGR</sequence>
<protein>
    <recommendedName>
        <fullName evidence="3">FAD-binding PCMH-type domain-containing protein</fullName>
    </recommendedName>
</protein>
<dbReference type="PANTHER" id="PTHR32448">
    <property type="entry name" value="OS08G0158400 PROTEIN"/>
    <property type="match status" value="1"/>
</dbReference>
<reference evidence="1 2" key="1">
    <citation type="submission" date="2016-09" db="EMBL/GenBank/DDBJ databases">
        <title>The draft genome of Dichanthelium oligosanthes: A C3 panicoid grass species.</title>
        <authorList>
            <person name="Studer A.J."/>
            <person name="Schnable J.C."/>
            <person name="Brutnell T.P."/>
        </authorList>
    </citation>
    <scope>NUCLEOTIDE SEQUENCE [LARGE SCALE GENOMIC DNA]</scope>
    <source>
        <strain evidence="2">cv. Kellogg 1175</strain>
        <tissue evidence="1">Leaf</tissue>
    </source>
</reference>
<keyword evidence="2" id="KW-1185">Reference proteome</keyword>
<dbReference type="OrthoDB" id="407275at2759"/>
<evidence type="ECO:0000313" key="2">
    <source>
        <dbReference type="Proteomes" id="UP000095767"/>
    </source>
</evidence>
<dbReference type="GO" id="GO:0016491">
    <property type="term" value="F:oxidoreductase activity"/>
    <property type="evidence" value="ECO:0007669"/>
    <property type="project" value="UniProtKB-ARBA"/>
</dbReference>
<gene>
    <name evidence="1" type="ORF">BAE44_0014354</name>
</gene>